<feature type="region of interest" description="Disordered" evidence="1">
    <location>
        <begin position="133"/>
        <end position="154"/>
    </location>
</feature>
<dbReference type="PhylomeDB" id="E9HBE4"/>
<organism evidence="2 3">
    <name type="scientific">Daphnia pulex</name>
    <name type="common">Water flea</name>
    <dbReference type="NCBI Taxonomy" id="6669"/>
    <lineage>
        <taxon>Eukaryota</taxon>
        <taxon>Metazoa</taxon>
        <taxon>Ecdysozoa</taxon>
        <taxon>Arthropoda</taxon>
        <taxon>Crustacea</taxon>
        <taxon>Branchiopoda</taxon>
        <taxon>Diplostraca</taxon>
        <taxon>Cladocera</taxon>
        <taxon>Anomopoda</taxon>
        <taxon>Daphniidae</taxon>
        <taxon>Daphnia</taxon>
    </lineage>
</organism>
<gene>
    <name evidence="2" type="ORF">DAPPUDRAFT_327679</name>
</gene>
<dbReference type="AlphaFoldDB" id="E9HBE4"/>
<keyword evidence="3" id="KW-1185">Reference proteome</keyword>
<evidence type="ECO:0000313" key="3">
    <source>
        <dbReference type="Proteomes" id="UP000000305"/>
    </source>
</evidence>
<evidence type="ECO:0000313" key="2">
    <source>
        <dbReference type="EMBL" id="EFX70959.1"/>
    </source>
</evidence>
<proteinExistence type="predicted"/>
<dbReference type="KEGG" id="dpx:DAPPUDRAFT_327679"/>
<dbReference type="HOGENOM" id="CLU_892156_0_0_1"/>
<dbReference type="Proteomes" id="UP000000305">
    <property type="component" value="Unassembled WGS sequence"/>
</dbReference>
<dbReference type="PANTHER" id="PTHR20956">
    <property type="entry name" value="HEH2P"/>
    <property type="match status" value="1"/>
</dbReference>
<feature type="region of interest" description="Disordered" evidence="1">
    <location>
        <begin position="235"/>
        <end position="263"/>
    </location>
</feature>
<reference evidence="2 3" key="1">
    <citation type="journal article" date="2011" name="Science">
        <title>The ecoresponsive genome of Daphnia pulex.</title>
        <authorList>
            <person name="Colbourne J.K."/>
            <person name="Pfrender M.E."/>
            <person name="Gilbert D."/>
            <person name="Thomas W.K."/>
            <person name="Tucker A."/>
            <person name="Oakley T.H."/>
            <person name="Tokishita S."/>
            <person name="Aerts A."/>
            <person name="Arnold G.J."/>
            <person name="Basu M.K."/>
            <person name="Bauer D.J."/>
            <person name="Caceres C.E."/>
            <person name="Carmel L."/>
            <person name="Casola C."/>
            <person name="Choi J.H."/>
            <person name="Detter J.C."/>
            <person name="Dong Q."/>
            <person name="Dusheyko S."/>
            <person name="Eads B.D."/>
            <person name="Frohlich T."/>
            <person name="Geiler-Samerotte K.A."/>
            <person name="Gerlach D."/>
            <person name="Hatcher P."/>
            <person name="Jogdeo S."/>
            <person name="Krijgsveld J."/>
            <person name="Kriventseva E.V."/>
            <person name="Kultz D."/>
            <person name="Laforsch C."/>
            <person name="Lindquist E."/>
            <person name="Lopez J."/>
            <person name="Manak J.R."/>
            <person name="Muller J."/>
            <person name="Pangilinan J."/>
            <person name="Patwardhan R.P."/>
            <person name="Pitluck S."/>
            <person name="Pritham E.J."/>
            <person name="Rechtsteiner A."/>
            <person name="Rho M."/>
            <person name="Rogozin I.B."/>
            <person name="Sakarya O."/>
            <person name="Salamov A."/>
            <person name="Schaack S."/>
            <person name="Shapiro H."/>
            <person name="Shiga Y."/>
            <person name="Skalitzky C."/>
            <person name="Smith Z."/>
            <person name="Souvorov A."/>
            <person name="Sung W."/>
            <person name="Tang Z."/>
            <person name="Tsuchiya D."/>
            <person name="Tu H."/>
            <person name="Vos H."/>
            <person name="Wang M."/>
            <person name="Wolf Y.I."/>
            <person name="Yamagata H."/>
            <person name="Yamada T."/>
            <person name="Ye Y."/>
            <person name="Shaw J.R."/>
            <person name="Andrews J."/>
            <person name="Crease T.J."/>
            <person name="Tang H."/>
            <person name="Lucas S.M."/>
            <person name="Robertson H.M."/>
            <person name="Bork P."/>
            <person name="Koonin E.V."/>
            <person name="Zdobnov E.M."/>
            <person name="Grigoriev I.V."/>
            <person name="Lynch M."/>
            <person name="Boore J.L."/>
        </authorList>
    </citation>
    <scope>NUCLEOTIDE SEQUENCE [LARGE SCALE GENOMIC DNA]</scope>
</reference>
<dbReference type="EMBL" id="GL732615">
    <property type="protein sequence ID" value="EFX70959.1"/>
    <property type="molecule type" value="Genomic_DNA"/>
</dbReference>
<accession>E9HBE4</accession>
<evidence type="ECO:0000256" key="1">
    <source>
        <dbReference type="SAM" id="MobiDB-lite"/>
    </source>
</evidence>
<sequence length="312" mass="34360">MQGGGLVDPSKPCLVVTVTQNVPQIVVVRQPSESDVEMSATATLVQLIQEGEQADQLMDSQLVPPPASFVLPLADLESDRETVDASRNSEEAPQVCLPEKLSPREYVWLKKNNEVLDFECVLCYAKKHEVKSPVSRKRKAPAKKPEPRPNKATTKPQQLLVNVPMIGVRIVASTPLDEVIRPTPQTAVSPIEVLVTSLAQVTITHQVTISPADEIHLAEWSSRFSLPVPAHEETVELRQGTADQPSIPATADESDDSDNEDDTEVYKWQILPDALRKQAPTLFDGHGRSFGKKATYKNVSVSWRCTCRSGKD</sequence>
<dbReference type="InParanoid" id="E9HBE4"/>
<feature type="compositionally biased region" description="Acidic residues" evidence="1">
    <location>
        <begin position="252"/>
        <end position="263"/>
    </location>
</feature>
<name>E9HBE4_DAPPU</name>
<protein>
    <submittedName>
        <fullName evidence="2">Uncharacterized protein</fullName>
    </submittedName>
</protein>
<dbReference type="PANTHER" id="PTHR20956:SF12">
    <property type="entry name" value="FLYWCH-TYPE DOMAIN-CONTAINING PROTEIN"/>
    <property type="match status" value="1"/>
</dbReference>